<dbReference type="SUPFAM" id="SSF54909">
    <property type="entry name" value="Dimeric alpha+beta barrel"/>
    <property type="match status" value="1"/>
</dbReference>
<dbReference type="Proteomes" id="UP000650224">
    <property type="component" value="Unassembled WGS sequence"/>
</dbReference>
<dbReference type="InterPro" id="IPR007138">
    <property type="entry name" value="ABM_dom"/>
</dbReference>
<evidence type="ECO:0000313" key="2">
    <source>
        <dbReference type="EMBL" id="MBD8030713.1"/>
    </source>
</evidence>
<dbReference type="RefSeq" id="WP_191733965.1">
    <property type="nucleotide sequence ID" value="NZ_JACSPR010000007.1"/>
</dbReference>
<dbReference type="InterPro" id="IPR011008">
    <property type="entry name" value="Dimeric_a/b-barrel"/>
</dbReference>
<reference evidence="2 3" key="1">
    <citation type="submission" date="2020-08" db="EMBL/GenBank/DDBJ databases">
        <title>A Genomic Blueprint of the Chicken Gut Microbiome.</title>
        <authorList>
            <person name="Gilroy R."/>
            <person name="Ravi A."/>
            <person name="Getino M."/>
            <person name="Pursley I."/>
            <person name="Horton D.L."/>
            <person name="Alikhan N.-F."/>
            <person name="Baker D."/>
            <person name="Gharbi K."/>
            <person name="Hall N."/>
            <person name="Watson M."/>
            <person name="Adriaenssens E.M."/>
            <person name="Foster-Nyarko E."/>
            <person name="Jarju S."/>
            <person name="Secka A."/>
            <person name="Antonio M."/>
            <person name="Oren A."/>
            <person name="Chaudhuri R."/>
            <person name="La Ragione R.M."/>
            <person name="Hildebrand F."/>
            <person name="Pallen M.J."/>
        </authorList>
    </citation>
    <scope>NUCLEOTIDE SEQUENCE [LARGE SCALE GENOMIC DNA]</scope>
    <source>
        <strain evidence="2 3">Sa1YVA5</strain>
    </source>
</reference>
<dbReference type="AlphaFoldDB" id="A0A8I0HQV2"/>
<keyword evidence="2" id="KW-0503">Monooxygenase</keyword>
<dbReference type="Gene3D" id="3.30.70.100">
    <property type="match status" value="1"/>
</dbReference>
<name>A0A8I0HQV2_9CORY</name>
<gene>
    <name evidence="2" type="ORF">H9627_10355</name>
</gene>
<evidence type="ECO:0000313" key="3">
    <source>
        <dbReference type="Proteomes" id="UP000650224"/>
    </source>
</evidence>
<dbReference type="GO" id="GO:0004497">
    <property type="term" value="F:monooxygenase activity"/>
    <property type="evidence" value="ECO:0007669"/>
    <property type="project" value="UniProtKB-KW"/>
</dbReference>
<protein>
    <submittedName>
        <fullName evidence="2">Antibiotic biosynthesis monooxygenase</fullName>
    </submittedName>
</protein>
<dbReference type="EMBL" id="JACSPR010000007">
    <property type="protein sequence ID" value="MBD8030713.1"/>
    <property type="molecule type" value="Genomic_DNA"/>
</dbReference>
<proteinExistence type="predicted"/>
<keyword evidence="3" id="KW-1185">Reference proteome</keyword>
<feature type="domain" description="ABM" evidence="1">
    <location>
        <begin position="1"/>
        <end position="64"/>
    </location>
</feature>
<sequence length="107" mass="12827">MHIVNIRFKPKAKYVETFRYTVDKFTEEARTNENCLYFEWFRSTDYPGEYVLIGVFTDEGAVSFKKGEPYIRAQETLPPLLQQTPLIVESEFPRKKGWERFHDFTVY</sequence>
<comment type="caution">
    <text evidence="2">The sequence shown here is derived from an EMBL/GenBank/DDBJ whole genome shotgun (WGS) entry which is preliminary data.</text>
</comment>
<organism evidence="2 3">
    <name type="scientific">Corynebacterium gallinarum</name>
    <dbReference type="NCBI Taxonomy" id="2762214"/>
    <lineage>
        <taxon>Bacteria</taxon>
        <taxon>Bacillati</taxon>
        <taxon>Actinomycetota</taxon>
        <taxon>Actinomycetes</taxon>
        <taxon>Mycobacteriales</taxon>
        <taxon>Corynebacteriaceae</taxon>
        <taxon>Corynebacterium</taxon>
    </lineage>
</organism>
<evidence type="ECO:0000259" key="1">
    <source>
        <dbReference type="Pfam" id="PF03992"/>
    </source>
</evidence>
<dbReference type="Pfam" id="PF03992">
    <property type="entry name" value="ABM"/>
    <property type="match status" value="1"/>
</dbReference>
<accession>A0A8I0HQV2</accession>
<keyword evidence="2" id="KW-0560">Oxidoreductase</keyword>